<name>A0A098TMR1_9CYAN</name>
<protein>
    <submittedName>
        <fullName evidence="1">Uncharacterized protein</fullName>
    </submittedName>
</protein>
<gene>
    <name evidence="1" type="ORF">DO97_18990</name>
</gene>
<evidence type="ECO:0000313" key="2">
    <source>
        <dbReference type="Proteomes" id="UP000030170"/>
    </source>
</evidence>
<organism evidence="1 2">
    <name type="scientific">Neosynechococcus sphagnicola sy1</name>
    <dbReference type="NCBI Taxonomy" id="1497020"/>
    <lineage>
        <taxon>Bacteria</taxon>
        <taxon>Bacillati</taxon>
        <taxon>Cyanobacteriota</taxon>
        <taxon>Cyanophyceae</taxon>
        <taxon>Neosynechococcales</taxon>
        <taxon>Neosynechococcaceae</taxon>
        <taxon>Neosynechococcus</taxon>
    </lineage>
</organism>
<proteinExistence type="predicted"/>
<dbReference type="EMBL" id="JJML01000007">
    <property type="protein sequence ID" value="KGF73569.1"/>
    <property type="molecule type" value="Genomic_DNA"/>
</dbReference>
<accession>A0A098TMR1</accession>
<dbReference type="Proteomes" id="UP000030170">
    <property type="component" value="Unassembled WGS sequence"/>
</dbReference>
<comment type="caution">
    <text evidence="1">The sequence shown here is derived from an EMBL/GenBank/DDBJ whole genome shotgun (WGS) entry which is preliminary data.</text>
</comment>
<sequence length="68" mass="7138">MAPLLMTKVPLEIGEAVVLMAVVAIAPSFLPLQIPSAIGLSAAVLPVGLPPHLYPQRGKPLTVEAGWW</sequence>
<dbReference type="AlphaFoldDB" id="A0A098TMR1"/>
<evidence type="ECO:0000313" key="1">
    <source>
        <dbReference type="EMBL" id="KGF73569.1"/>
    </source>
</evidence>
<reference evidence="1 2" key="1">
    <citation type="journal article" date="2014" name="Mol. Ecol.">
        <title>Evolution of Synechococcus.</title>
        <authorList>
            <person name="Dvorak P."/>
            <person name="Casamatta D."/>
            <person name="Hasler P."/>
            <person name="Poulickova A."/>
            <person name="Ondrej V."/>
            <person name="Sanges R."/>
        </authorList>
    </citation>
    <scope>NUCLEOTIDE SEQUENCE [LARGE SCALE GENOMIC DNA]</scope>
    <source>
        <strain evidence="1 2">CAUP A 1101</strain>
    </source>
</reference>
<keyword evidence="2" id="KW-1185">Reference proteome</keyword>